<evidence type="ECO:0000259" key="11">
    <source>
        <dbReference type="PROSITE" id="PS50893"/>
    </source>
</evidence>
<name>A0A8D8WMK4_9HEMI</name>
<dbReference type="InterPro" id="IPR017871">
    <property type="entry name" value="ABC_transporter-like_CS"/>
</dbReference>
<keyword evidence="8 10" id="KW-0472">Membrane</keyword>
<keyword evidence="3" id="KW-0813">Transport</keyword>
<proteinExistence type="inferred from homology"/>
<dbReference type="PANTHER" id="PTHR48041">
    <property type="entry name" value="ABC TRANSPORTER G FAMILY MEMBER 28"/>
    <property type="match status" value="1"/>
</dbReference>
<dbReference type="Gene3D" id="3.40.50.300">
    <property type="entry name" value="P-loop containing nucleotide triphosphate hydrolases"/>
    <property type="match status" value="1"/>
</dbReference>
<protein>
    <submittedName>
        <fullName evidence="12">ATP-binding cassette sub-family G member 1</fullName>
    </submittedName>
</protein>
<feature type="transmembrane region" description="Helical" evidence="10">
    <location>
        <begin position="424"/>
        <end position="447"/>
    </location>
</feature>
<accession>A0A8D8WMK4</accession>
<dbReference type="GO" id="GO:0005524">
    <property type="term" value="F:ATP binding"/>
    <property type="evidence" value="ECO:0007669"/>
    <property type="project" value="UniProtKB-KW"/>
</dbReference>
<dbReference type="GO" id="GO:0005886">
    <property type="term" value="C:plasma membrane"/>
    <property type="evidence" value="ECO:0007669"/>
    <property type="project" value="TreeGrafter"/>
</dbReference>
<dbReference type="AlphaFoldDB" id="A0A8D8WMK4"/>
<reference evidence="12" key="1">
    <citation type="submission" date="2021-05" db="EMBL/GenBank/DDBJ databases">
        <authorList>
            <person name="Alioto T."/>
            <person name="Alioto T."/>
            <person name="Gomez Garrido J."/>
        </authorList>
    </citation>
    <scope>NUCLEOTIDE SEQUENCE</scope>
</reference>
<dbReference type="PROSITE" id="PS50893">
    <property type="entry name" value="ABC_TRANSPORTER_2"/>
    <property type="match status" value="1"/>
</dbReference>
<dbReference type="InterPro" id="IPR027417">
    <property type="entry name" value="P-loop_NTPase"/>
</dbReference>
<evidence type="ECO:0000256" key="2">
    <source>
        <dbReference type="ARBA" id="ARBA00005814"/>
    </source>
</evidence>
<dbReference type="Pfam" id="PF01061">
    <property type="entry name" value="ABC2_membrane"/>
    <property type="match status" value="1"/>
</dbReference>
<dbReference type="SUPFAM" id="SSF52540">
    <property type="entry name" value="P-loop containing nucleoside triphosphate hydrolases"/>
    <property type="match status" value="1"/>
</dbReference>
<evidence type="ECO:0000256" key="5">
    <source>
        <dbReference type="ARBA" id="ARBA00022741"/>
    </source>
</evidence>
<feature type="compositionally biased region" description="Low complexity" evidence="9">
    <location>
        <begin position="14"/>
        <end position="35"/>
    </location>
</feature>
<feature type="region of interest" description="Disordered" evidence="9">
    <location>
        <begin position="1"/>
        <end position="48"/>
    </location>
</feature>
<feature type="transmembrane region" description="Helical" evidence="10">
    <location>
        <begin position="501"/>
        <end position="524"/>
    </location>
</feature>
<keyword evidence="5" id="KW-0547">Nucleotide-binding</keyword>
<dbReference type="Pfam" id="PF00005">
    <property type="entry name" value="ABC_tran"/>
    <property type="match status" value="1"/>
</dbReference>
<feature type="domain" description="ABC transporter" evidence="11">
    <location>
        <begin position="63"/>
        <end position="301"/>
    </location>
</feature>
<evidence type="ECO:0000256" key="7">
    <source>
        <dbReference type="ARBA" id="ARBA00022989"/>
    </source>
</evidence>
<dbReference type="GO" id="GO:0016887">
    <property type="term" value="F:ATP hydrolysis activity"/>
    <property type="evidence" value="ECO:0007669"/>
    <property type="project" value="InterPro"/>
</dbReference>
<dbReference type="CDD" id="cd03213">
    <property type="entry name" value="ABCG_EPDR"/>
    <property type="match status" value="1"/>
</dbReference>
<organism evidence="12">
    <name type="scientific">Cacopsylla melanoneura</name>
    <dbReference type="NCBI Taxonomy" id="428564"/>
    <lineage>
        <taxon>Eukaryota</taxon>
        <taxon>Metazoa</taxon>
        <taxon>Ecdysozoa</taxon>
        <taxon>Arthropoda</taxon>
        <taxon>Hexapoda</taxon>
        <taxon>Insecta</taxon>
        <taxon>Pterygota</taxon>
        <taxon>Neoptera</taxon>
        <taxon>Paraneoptera</taxon>
        <taxon>Hemiptera</taxon>
        <taxon>Sternorrhyncha</taxon>
        <taxon>Psylloidea</taxon>
        <taxon>Psyllidae</taxon>
        <taxon>Psyllinae</taxon>
        <taxon>Cacopsylla</taxon>
    </lineage>
</organism>
<feature type="transmembrane region" description="Helical" evidence="10">
    <location>
        <begin position="468"/>
        <end position="495"/>
    </location>
</feature>
<feature type="transmembrane region" description="Helical" evidence="10">
    <location>
        <begin position="619"/>
        <end position="641"/>
    </location>
</feature>
<evidence type="ECO:0000256" key="10">
    <source>
        <dbReference type="SAM" id="Phobius"/>
    </source>
</evidence>
<dbReference type="SMART" id="SM00382">
    <property type="entry name" value="AAA"/>
    <property type="match status" value="1"/>
</dbReference>
<feature type="transmembrane region" description="Helical" evidence="10">
    <location>
        <begin position="392"/>
        <end position="412"/>
    </location>
</feature>
<keyword evidence="7 10" id="KW-1133">Transmembrane helix</keyword>
<keyword evidence="6 12" id="KW-0067">ATP-binding</keyword>
<keyword evidence="4 10" id="KW-0812">Transmembrane</keyword>
<feature type="transmembrane region" description="Helical" evidence="10">
    <location>
        <begin position="531"/>
        <end position="553"/>
    </location>
</feature>
<dbReference type="GO" id="GO:0140359">
    <property type="term" value="F:ABC-type transporter activity"/>
    <property type="evidence" value="ECO:0007669"/>
    <property type="project" value="InterPro"/>
</dbReference>
<evidence type="ECO:0000256" key="3">
    <source>
        <dbReference type="ARBA" id="ARBA00022448"/>
    </source>
</evidence>
<dbReference type="EMBL" id="HBUF01211613">
    <property type="protein sequence ID" value="CAG6665732.1"/>
    <property type="molecule type" value="Transcribed_RNA"/>
</dbReference>
<dbReference type="InterPro" id="IPR050352">
    <property type="entry name" value="ABCG_transporters"/>
</dbReference>
<dbReference type="InterPro" id="IPR003439">
    <property type="entry name" value="ABC_transporter-like_ATP-bd"/>
</dbReference>
<evidence type="ECO:0000256" key="4">
    <source>
        <dbReference type="ARBA" id="ARBA00022692"/>
    </source>
</evidence>
<feature type="compositionally biased region" description="Polar residues" evidence="9">
    <location>
        <begin position="37"/>
        <end position="48"/>
    </location>
</feature>
<evidence type="ECO:0000256" key="8">
    <source>
        <dbReference type="ARBA" id="ARBA00023136"/>
    </source>
</evidence>
<evidence type="ECO:0000256" key="9">
    <source>
        <dbReference type="SAM" id="MobiDB-lite"/>
    </source>
</evidence>
<dbReference type="InterPro" id="IPR013525">
    <property type="entry name" value="ABC2_TM"/>
</dbReference>
<comment type="similarity">
    <text evidence="2">Belongs to the ABC transporter superfamily. ABCG family. Eye pigment precursor importer (TC 3.A.1.204) subfamily.</text>
</comment>
<dbReference type="InterPro" id="IPR003593">
    <property type="entry name" value="AAA+_ATPase"/>
</dbReference>
<comment type="subcellular location">
    <subcellularLocation>
        <location evidence="1">Membrane</location>
        <topology evidence="1">Multi-pass membrane protein</topology>
    </subcellularLocation>
</comment>
<sequence length="671" mass="75197">MDTPDPLAGSDQFIPHTPTSSPPSSDKYSSSTIITPPHTQITSPHTKISSRLNDAVRRPPIDIEFQDLTYTVPQGRTGSKIILRSVSGLFKSGELTAILGPSGAGKSTLLNVLAGYKVGNASGSILINSQPQNIKQFRKLSRYIMQEDLLQPGVTVLESMMVAAHLKLGSRHTKVQKLETVEEILSMLRLTKCKRTLTSRLSGGEKKRLSIALELVDNPPVIFLDEPTTGLDDLSSSQCVSLLSMLASGGRTVICSIHTPSARLFAQFSHVYLVAEGQCMFAGLGQDVVPYLASLNLHCPTHYNPADFMIEVSSGEYGNFNEKMMLSIDNGRIYRWNKQLPPSQQHSSKEHLIRRASQYDALTKGDNDIDSWTQFSVLFLRMMLQMYREIKIVLIKCIVIFFMALVSSGMFLNMGQDGSKTLFMFGFCFICVIIFMYIPMLPALLYFPQEVRLLKREYFNQWYRLRPYYLALTLSRLPLQFLLGVIYITVAFIVADLPLEWIRIIKFSAMCYLIGLTSESLGFAISSQLNVVNSVFVGPALSVPFMLLAIYGLGTGSNHIPPLIRLGMYGSYLRYGLEGIVLALYENRPVMECPNKEIFCELRHPNLLIERVGMEGCNYWVDVMALLFIMSLFKIICFFILKRRLSPSTSRGALGYVGQLIKTHFSLTKGY</sequence>
<evidence type="ECO:0000256" key="6">
    <source>
        <dbReference type="ARBA" id="ARBA00022840"/>
    </source>
</evidence>
<dbReference type="PANTHER" id="PTHR48041:SF15">
    <property type="entry name" value="FI05267P"/>
    <property type="match status" value="1"/>
</dbReference>
<evidence type="ECO:0000313" key="12">
    <source>
        <dbReference type="EMBL" id="CAG6665732.1"/>
    </source>
</evidence>
<evidence type="ECO:0000256" key="1">
    <source>
        <dbReference type="ARBA" id="ARBA00004141"/>
    </source>
</evidence>
<dbReference type="PROSITE" id="PS00211">
    <property type="entry name" value="ABC_TRANSPORTER_1"/>
    <property type="match status" value="1"/>
</dbReference>
<dbReference type="FunFam" id="3.40.50.300:FF:001077">
    <property type="entry name" value="Uncharacterized protein, isoform A"/>
    <property type="match status" value="1"/>
</dbReference>